<dbReference type="EMBL" id="BAAAZA010000008">
    <property type="protein sequence ID" value="GAA3866323.1"/>
    <property type="molecule type" value="Genomic_DNA"/>
</dbReference>
<gene>
    <name evidence="1" type="ORF">GCM10022207_33440</name>
</gene>
<dbReference type="Proteomes" id="UP001501563">
    <property type="component" value="Unassembled WGS sequence"/>
</dbReference>
<sequence>MSESASQPRRSTNERYSVTLVPPAVDAIAELTESTGLSKADVINRAVQIYAYLDAQTRGGADLLLRQPDGTPEKLHII</sequence>
<protein>
    <recommendedName>
        <fullName evidence="3">Ribbon-helix-helix protein CopG domain-containing protein</fullName>
    </recommendedName>
</protein>
<comment type="caution">
    <text evidence="1">The sequence shown here is derived from an EMBL/GenBank/DDBJ whole genome shotgun (WGS) entry which is preliminary data.</text>
</comment>
<dbReference type="RefSeq" id="WP_345549032.1">
    <property type="nucleotide sequence ID" value="NZ_BAAAZA010000008.1"/>
</dbReference>
<proteinExistence type="predicted"/>
<accession>A0ABP7K5I0</accession>
<organism evidence="1 2">
    <name type="scientific">Streptomyces lannensis</name>
    <dbReference type="NCBI Taxonomy" id="766498"/>
    <lineage>
        <taxon>Bacteria</taxon>
        <taxon>Bacillati</taxon>
        <taxon>Actinomycetota</taxon>
        <taxon>Actinomycetes</taxon>
        <taxon>Kitasatosporales</taxon>
        <taxon>Streptomycetaceae</taxon>
        <taxon>Streptomyces</taxon>
    </lineage>
</organism>
<evidence type="ECO:0000313" key="2">
    <source>
        <dbReference type="Proteomes" id="UP001501563"/>
    </source>
</evidence>
<evidence type="ECO:0000313" key="1">
    <source>
        <dbReference type="EMBL" id="GAA3866323.1"/>
    </source>
</evidence>
<reference evidence="2" key="1">
    <citation type="journal article" date="2019" name="Int. J. Syst. Evol. Microbiol.">
        <title>The Global Catalogue of Microorganisms (GCM) 10K type strain sequencing project: providing services to taxonomists for standard genome sequencing and annotation.</title>
        <authorList>
            <consortium name="The Broad Institute Genomics Platform"/>
            <consortium name="The Broad Institute Genome Sequencing Center for Infectious Disease"/>
            <person name="Wu L."/>
            <person name="Ma J."/>
        </authorList>
    </citation>
    <scope>NUCLEOTIDE SEQUENCE [LARGE SCALE GENOMIC DNA]</scope>
    <source>
        <strain evidence="2">JCM 16578</strain>
    </source>
</reference>
<name>A0ABP7K5I0_9ACTN</name>
<evidence type="ECO:0008006" key="3">
    <source>
        <dbReference type="Google" id="ProtNLM"/>
    </source>
</evidence>
<keyword evidence="2" id="KW-1185">Reference proteome</keyword>